<protein>
    <submittedName>
        <fullName evidence="1">Uncharacterized protein</fullName>
    </submittedName>
</protein>
<comment type="caution">
    <text evidence="1">The sequence shown here is derived from an EMBL/GenBank/DDBJ whole genome shotgun (WGS) entry which is preliminary data.</text>
</comment>
<reference evidence="1" key="1">
    <citation type="submission" date="2023-07" db="EMBL/GenBank/DDBJ databases">
        <title>draft genome sequence of fig (Ficus carica).</title>
        <authorList>
            <person name="Takahashi T."/>
            <person name="Nishimura K."/>
        </authorList>
    </citation>
    <scope>NUCLEOTIDE SEQUENCE</scope>
</reference>
<dbReference type="Proteomes" id="UP001187192">
    <property type="component" value="Unassembled WGS sequence"/>
</dbReference>
<dbReference type="AlphaFoldDB" id="A0AA88D9G1"/>
<name>A0AA88D9G1_FICCA</name>
<dbReference type="EMBL" id="BTGU01000027">
    <property type="protein sequence ID" value="GMN48026.1"/>
    <property type="molecule type" value="Genomic_DNA"/>
</dbReference>
<organism evidence="1 2">
    <name type="scientific">Ficus carica</name>
    <name type="common">Common fig</name>
    <dbReference type="NCBI Taxonomy" id="3494"/>
    <lineage>
        <taxon>Eukaryota</taxon>
        <taxon>Viridiplantae</taxon>
        <taxon>Streptophyta</taxon>
        <taxon>Embryophyta</taxon>
        <taxon>Tracheophyta</taxon>
        <taxon>Spermatophyta</taxon>
        <taxon>Magnoliopsida</taxon>
        <taxon>eudicotyledons</taxon>
        <taxon>Gunneridae</taxon>
        <taxon>Pentapetalae</taxon>
        <taxon>rosids</taxon>
        <taxon>fabids</taxon>
        <taxon>Rosales</taxon>
        <taxon>Moraceae</taxon>
        <taxon>Ficeae</taxon>
        <taxon>Ficus</taxon>
    </lineage>
</organism>
<evidence type="ECO:0000313" key="2">
    <source>
        <dbReference type="Proteomes" id="UP001187192"/>
    </source>
</evidence>
<evidence type="ECO:0000313" key="1">
    <source>
        <dbReference type="EMBL" id="GMN48026.1"/>
    </source>
</evidence>
<sequence length="104" mass="11763">MLATDCASIEHLGVRQGACLLRELLIVATFSDGGDSGKMFDFLECRLTISQSLALGPVLRVALVIGFEWRLTISRLILRHLQQRLLWRRDCKLPGKRRDLDGEL</sequence>
<accession>A0AA88D9G1</accession>
<proteinExistence type="predicted"/>
<keyword evidence="2" id="KW-1185">Reference proteome</keyword>
<gene>
    <name evidence="1" type="ORF">TIFTF001_017204</name>
</gene>